<evidence type="ECO:0000256" key="1">
    <source>
        <dbReference type="SAM" id="MobiDB-lite"/>
    </source>
</evidence>
<dbReference type="Proteomes" id="UP000219522">
    <property type="component" value="Unassembled WGS sequence"/>
</dbReference>
<dbReference type="EMBL" id="OCSU01000002">
    <property type="protein sequence ID" value="SOE82110.1"/>
    <property type="molecule type" value="Genomic_DNA"/>
</dbReference>
<name>A0A7Z7IA62_9BURK</name>
<organism evidence="2 3">
    <name type="scientific">Caballeronia arationis</name>
    <dbReference type="NCBI Taxonomy" id="1777142"/>
    <lineage>
        <taxon>Bacteria</taxon>
        <taxon>Pseudomonadati</taxon>
        <taxon>Pseudomonadota</taxon>
        <taxon>Betaproteobacteria</taxon>
        <taxon>Burkholderiales</taxon>
        <taxon>Burkholderiaceae</taxon>
        <taxon>Caballeronia</taxon>
    </lineage>
</organism>
<accession>A0A7Z7IA62</accession>
<protein>
    <submittedName>
        <fullName evidence="2">Uncharacterized protein</fullName>
    </submittedName>
</protein>
<dbReference type="AlphaFoldDB" id="A0A7Z7IA62"/>
<keyword evidence="3" id="KW-1185">Reference proteome</keyword>
<evidence type="ECO:0000313" key="3">
    <source>
        <dbReference type="Proteomes" id="UP000219522"/>
    </source>
</evidence>
<proteinExistence type="predicted"/>
<evidence type="ECO:0000313" key="2">
    <source>
        <dbReference type="EMBL" id="SOE82110.1"/>
    </source>
</evidence>
<feature type="region of interest" description="Disordered" evidence="1">
    <location>
        <begin position="1"/>
        <end position="41"/>
    </location>
</feature>
<reference evidence="2 3" key="1">
    <citation type="submission" date="2017-09" db="EMBL/GenBank/DDBJ databases">
        <authorList>
            <person name="Varghese N."/>
            <person name="Submissions S."/>
        </authorList>
    </citation>
    <scope>NUCLEOTIDE SEQUENCE [LARGE SCALE GENOMIC DNA]</scope>
    <source>
        <strain evidence="2 3">OK806</strain>
    </source>
</reference>
<feature type="region of interest" description="Disordered" evidence="1">
    <location>
        <begin position="98"/>
        <end position="144"/>
    </location>
</feature>
<comment type="caution">
    <text evidence="2">The sequence shown here is derived from an EMBL/GenBank/DDBJ whole genome shotgun (WGS) entry which is preliminary data.</text>
</comment>
<gene>
    <name evidence="2" type="ORF">SAMN05446927_5422</name>
</gene>
<sequence length="284" mass="30591">MRGGSGRPHNSSYRARGFRRGARPSLSPCRQVVRPRHRPAIHTEPCTLDAFAASVSRDRAPAAKDQNGPRIHVERARPSTPLSISIRQSLFMTYRPLPEGRPSRHAAGVTRVPSSASVGRGSARKRHSLTRLPGHTNGESAQVSGHSIRTDECCNIGHYRKGGSGGICTPGQCIGRTIARKGGLITMSVDSTETATHEACASLVGNPPVRYWTCYKKINASLAARDLHSYGMFVVSGLARMQPRASDGRKAANLQERLLTRVEAVTDALAVTSARGLWQLSGGK</sequence>